<gene>
    <name evidence="1" type="ordered locus">W5S_4450</name>
</gene>
<protein>
    <submittedName>
        <fullName evidence="1">Uncharacterized protein</fullName>
    </submittedName>
</protein>
<sequence>MKTYGFTFLVYFSMKYMFRIDFRIILIQSKRINPFQWIVNITLRPYPSIALSGPAINTVRSLHHSNDAGCSKAPFLHRTTVPDSAVHSTLLRWPHPPDNVASLAAQLSGGAFQVGDDVVSKSGKTGRYYIVGYAPHKPVINRFEQRELARRASLKMRRV</sequence>
<dbReference type="Proteomes" id="UP000008044">
    <property type="component" value="Chromosome"/>
</dbReference>
<evidence type="ECO:0000313" key="1">
    <source>
        <dbReference type="EMBL" id="AFI92496.1"/>
    </source>
</evidence>
<dbReference type="EMBL" id="CP003415">
    <property type="protein sequence ID" value="AFI92496.1"/>
    <property type="molecule type" value="Genomic_DNA"/>
</dbReference>
<proteinExistence type="predicted"/>
<dbReference type="HOGENOM" id="CLU_1659084_0_0_6"/>
<evidence type="ECO:0000313" key="2">
    <source>
        <dbReference type="Proteomes" id="UP000008044"/>
    </source>
</evidence>
<reference evidence="1 2" key="1">
    <citation type="journal article" date="2012" name="J. Bacteriol.">
        <title>Genome sequence of Pectobacterium sp. strain SCC3193.</title>
        <authorList>
            <person name="Koskinen J.P."/>
            <person name="Laine P."/>
            <person name="Niemi O."/>
            <person name="Nykyri J."/>
            <person name="Harjunpaa H."/>
            <person name="Auvinen P."/>
            <person name="Paulin L."/>
            <person name="Pirhonen M."/>
            <person name="Palva T."/>
            <person name="Holm L."/>
        </authorList>
    </citation>
    <scope>NUCLEOTIDE SEQUENCE [LARGE SCALE GENOMIC DNA]</scope>
    <source>
        <strain evidence="1 2">SCC3193</strain>
    </source>
</reference>
<accession>A0A0H3IAM7</accession>
<dbReference type="AlphaFoldDB" id="A0A0H3IAM7"/>
<name>A0A0H3IAM7_PECPM</name>
<dbReference type="KEGG" id="pec:W5S_4450"/>
<organism evidence="1 2">
    <name type="scientific">Pectobacterium parmentieri</name>
    <dbReference type="NCBI Taxonomy" id="1905730"/>
    <lineage>
        <taxon>Bacteria</taxon>
        <taxon>Pseudomonadati</taxon>
        <taxon>Pseudomonadota</taxon>
        <taxon>Gammaproteobacteria</taxon>
        <taxon>Enterobacterales</taxon>
        <taxon>Pectobacteriaceae</taxon>
        <taxon>Pectobacterium</taxon>
    </lineage>
</organism>